<evidence type="ECO:0000313" key="3">
    <source>
        <dbReference type="Proteomes" id="UP001317532"/>
    </source>
</evidence>
<keyword evidence="1" id="KW-0472">Membrane</keyword>
<feature type="transmembrane region" description="Helical" evidence="1">
    <location>
        <begin position="12"/>
        <end position="28"/>
    </location>
</feature>
<dbReference type="KEGG" id="vab:WPS_33170"/>
<protein>
    <submittedName>
        <fullName evidence="2">Uncharacterized protein</fullName>
    </submittedName>
</protein>
<name>A0AAN1XZ52_UNVUL</name>
<keyword evidence="1" id="KW-1133">Transmembrane helix</keyword>
<dbReference type="RefSeq" id="WP_317995593.1">
    <property type="nucleotide sequence ID" value="NZ_AP025523.1"/>
</dbReference>
<feature type="transmembrane region" description="Helical" evidence="1">
    <location>
        <begin position="40"/>
        <end position="57"/>
    </location>
</feature>
<organism evidence="2 3">
    <name type="scientific">Vulcanimicrobium alpinum</name>
    <dbReference type="NCBI Taxonomy" id="3016050"/>
    <lineage>
        <taxon>Bacteria</taxon>
        <taxon>Bacillati</taxon>
        <taxon>Vulcanimicrobiota</taxon>
        <taxon>Vulcanimicrobiia</taxon>
        <taxon>Vulcanimicrobiales</taxon>
        <taxon>Vulcanimicrobiaceae</taxon>
        <taxon>Vulcanimicrobium</taxon>
    </lineage>
</organism>
<evidence type="ECO:0000256" key="1">
    <source>
        <dbReference type="SAM" id="Phobius"/>
    </source>
</evidence>
<sequence>MDRLLESGIPYEIAGLVYFGFFLLMSSPRSAGRFTRRSRLLTLLAAIVLVGAVPLHYGANAYGIAAMFGFVALAMWATWIDRLRSRR</sequence>
<gene>
    <name evidence="2" type="ORF">WPS_33170</name>
</gene>
<dbReference type="EMBL" id="AP025523">
    <property type="protein sequence ID" value="BDE08041.1"/>
    <property type="molecule type" value="Genomic_DNA"/>
</dbReference>
<dbReference type="Proteomes" id="UP001317532">
    <property type="component" value="Chromosome"/>
</dbReference>
<keyword evidence="3" id="KW-1185">Reference proteome</keyword>
<feature type="transmembrane region" description="Helical" evidence="1">
    <location>
        <begin position="63"/>
        <end position="80"/>
    </location>
</feature>
<evidence type="ECO:0000313" key="2">
    <source>
        <dbReference type="EMBL" id="BDE08041.1"/>
    </source>
</evidence>
<dbReference type="AlphaFoldDB" id="A0AAN1XZ52"/>
<proteinExistence type="predicted"/>
<accession>A0AAN1XZ52</accession>
<keyword evidence="1" id="KW-0812">Transmembrane</keyword>
<reference evidence="2 3" key="1">
    <citation type="journal article" date="2022" name="ISME Commun">
        <title>Vulcanimicrobium alpinus gen. nov. sp. nov., the first cultivated representative of the candidate phylum 'Eremiobacterota', is a metabolically versatile aerobic anoxygenic phototroph.</title>
        <authorList>
            <person name="Yabe S."/>
            <person name="Muto K."/>
            <person name="Abe K."/>
            <person name="Yokota A."/>
            <person name="Staudigel H."/>
            <person name="Tebo B.M."/>
        </authorList>
    </citation>
    <scope>NUCLEOTIDE SEQUENCE [LARGE SCALE GENOMIC DNA]</scope>
    <source>
        <strain evidence="2 3">WC8-2</strain>
    </source>
</reference>